<dbReference type="Pfam" id="PF00690">
    <property type="entry name" value="Cation_ATPase_N"/>
    <property type="match status" value="1"/>
</dbReference>
<dbReference type="PANTHER" id="PTHR42861">
    <property type="entry name" value="CALCIUM-TRANSPORTING ATPASE"/>
    <property type="match status" value="1"/>
</dbReference>
<protein>
    <recommendedName>
        <fullName evidence="2">Cation-transporting P-type ATPase N-terminal domain-containing protein</fullName>
    </recommendedName>
</protein>
<evidence type="ECO:0000313" key="3">
    <source>
        <dbReference type="EMBL" id="GAG82821.1"/>
    </source>
</evidence>
<dbReference type="Gene3D" id="1.20.1110.10">
    <property type="entry name" value="Calcium-transporting ATPase, transmembrane domain"/>
    <property type="match status" value="1"/>
</dbReference>
<dbReference type="InterPro" id="IPR004014">
    <property type="entry name" value="ATPase_P-typ_cation-transptr_N"/>
</dbReference>
<dbReference type="InterPro" id="IPR059000">
    <property type="entry name" value="ATPase_P-type_domA"/>
</dbReference>
<evidence type="ECO:0000256" key="1">
    <source>
        <dbReference type="SAM" id="Phobius"/>
    </source>
</evidence>
<feature type="non-terminal residue" evidence="3">
    <location>
        <position position="154"/>
    </location>
</feature>
<feature type="domain" description="Cation-transporting P-type ATPase N-terminal" evidence="2">
    <location>
        <begin position="10"/>
        <end position="83"/>
    </location>
</feature>
<feature type="transmembrane region" description="Helical" evidence="1">
    <location>
        <begin position="58"/>
        <end position="82"/>
    </location>
</feature>
<dbReference type="EMBL" id="BART01017856">
    <property type="protein sequence ID" value="GAG82821.1"/>
    <property type="molecule type" value="Genomic_DNA"/>
</dbReference>
<dbReference type="SUPFAM" id="SSF81653">
    <property type="entry name" value="Calcium ATPase, transduction domain A"/>
    <property type="match status" value="1"/>
</dbReference>
<name>X1CF18_9ZZZZ</name>
<dbReference type="SUPFAM" id="SSF81665">
    <property type="entry name" value="Calcium ATPase, transmembrane domain M"/>
    <property type="match status" value="1"/>
</dbReference>
<accession>X1CF18</accession>
<dbReference type="AlphaFoldDB" id="X1CF18"/>
<feature type="transmembrane region" description="Helical" evidence="1">
    <location>
        <begin position="88"/>
        <end position="106"/>
    </location>
</feature>
<keyword evidence="1" id="KW-0812">Transmembrane</keyword>
<proteinExistence type="predicted"/>
<keyword evidence="1" id="KW-0472">Membrane</keyword>
<dbReference type="SMART" id="SM00831">
    <property type="entry name" value="Cation_ATPase_N"/>
    <property type="match status" value="1"/>
</dbReference>
<dbReference type="InterPro" id="IPR023298">
    <property type="entry name" value="ATPase_P-typ_TM_dom_sf"/>
</dbReference>
<dbReference type="InterPro" id="IPR008250">
    <property type="entry name" value="ATPase_P-typ_transduc_dom_A_sf"/>
</dbReference>
<dbReference type="Pfam" id="PF00122">
    <property type="entry name" value="E1-E2_ATPase"/>
    <property type="match status" value="1"/>
</dbReference>
<gene>
    <name evidence="3" type="ORF">S01H4_33844</name>
</gene>
<comment type="caution">
    <text evidence="3">The sequence shown here is derived from an EMBL/GenBank/DDBJ whole genome shotgun (WGS) entry which is preliminary data.</text>
</comment>
<evidence type="ECO:0000259" key="2">
    <source>
        <dbReference type="SMART" id="SM00831"/>
    </source>
</evidence>
<keyword evidence="1" id="KW-1133">Transmembrane helix</keyword>
<reference evidence="3" key="1">
    <citation type="journal article" date="2014" name="Front. Microbiol.">
        <title>High frequency of phylogenetically diverse reductive dehalogenase-homologous genes in deep subseafloor sedimentary metagenomes.</title>
        <authorList>
            <person name="Kawai M."/>
            <person name="Futagami T."/>
            <person name="Toyoda A."/>
            <person name="Takaki Y."/>
            <person name="Nishi S."/>
            <person name="Hori S."/>
            <person name="Arai W."/>
            <person name="Tsubouchi T."/>
            <person name="Morono Y."/>
            <person name="Uchiyama I."/>
            <person name="Ito T."/>
            <person name="Fujiyama A."/>
            <person name="Inagaki F."/>
            <person name="Takami H."/>
        </authorList>
    </citation>
    <scope>NUCLEOTIDE SEQUENCE</scope>
    <source>
        <strain evidence="3">Expedition CK06-06</strain>
    </source>
</reference>
<organism evidence="3">
    <name type="scientific">marine sediment metagenome</name>
    <dbReference type="NCBI Taxonomy" id="412755"/>
    <lineage>
        <taxon>unclassified sequences</taxon>
        <taxon>metagenomes</taxon>
        <taxon>ecological metagenomes</taxon>
    </lineage>
</organism>
<sequence>MNQTQIRSDKPYFQPIDVLISKFQTDSNNGLKTSEIEEKFIKFGFNELPKIKASLWKIYLAPIFNFLIIILIISAVIVIILGDLTSTIITFTVVVINSITVITQQYRARKALDALRQIAALKTVVLRDGIQFEIPTKELVPGDIILLEQGDKIG</sequence>
<dbReference type="Gene3D" id="2.70.150.10">
    <property type="entry name" value="Calcium-transporting ATPase, cytoplasmic transduction domain A"/>
    <property type="match status" value="1"/>
</dbReference>